<dbReference type="SUPFAM" id="SSF56436">
    <property type="entry name" value="C-type lectin-like"/>
    <property type="match status" value="2"/>
</dbReference>
<dbReference type="EMBL" id="JAMKOV010000007">
    <property type="protein sequence ID" value="KAI8038839.1"/>
    <property type="molecule type" value="Genomic_DNA"/>
</dbReference>
<gene>
    <name evidence="3" type="ORF">M5D96_008749</name>
</gene>
<dbReference type="CDD" id="cd00037">
    <property type="entry name" value="CLECT"/>
    <property type="match status" value="2"/>
</dbReference>
<accession>A0A9Q0BPB7</accession>
<dbReference type="InterPro" id="IPR016187">
    <property type="entry name" value="CTDL_fold"/>
</dbReference>
<dbReference type="PROSITE" id="PS50041">
    <property type="entry name" value="C_TYPE_LECTIN_2"/>
    <property type="match status" value="1"/>
</dbReference>
<evidence type="ECO:0000313" key="4">
    <source>
        <dbReference type="Proteomes" id="UP001059596"/>
    </source>
</evidence>
<feature type="domain" description="C-type lectin" evidence="2">
    <location>
        <begin position="38"/>
        <end position="167"/>
    </location>
</feature>
<dbReference type="Proteomes" id="UP001059596">
    <property type="component" value="Unassembled WGS sequence"/>
</dbReference>
<evidence type="ECO:0000259" key="2">
    <source>
        <dbReference type="PROSITE" id="PS50041"/>
    </source>
</evidence>
<reference evidence="3" key="1">
    <citation type="journal article" date="2023" name="Genome Biol. Evol.">
        <title>Long-read-based Genome Assembly of Drosophila gunungcola Reveals Fewer Chemosensory Genes in Flower-breeding Species.</title>
        <authorList>
            <person name="Negi A."/>
            <person name="Liao B.Y."/>
            <person name="Yeh S.D."/>
        </authorList>
    </citation>
    <scope>NUCLEOTIDE SEQUENCE</scope>
    <source>
        <strain evidence="3">Sukarami</strain>
    </source>
</reference>
<evidence type="ECO:0000313" key="3">
    <source>
        <dbReference type="EMBL" id="KAI8038839.1"/>
    </source>
</evidence>
<evidence type="ECO:0000256" key="1">
    <source>
        <dbReference type="SAM" id="SignalP"/>
    </source>
</evidence>
<feature type="signal peptide" evidence="1">
    <location>
        <begin position="1"/>
        <end position="17"/>
    </location>
</feature>
<organism evidence="3 4">
    <name type="scientific">Drosophila gunungcola</name>
    <name type="common">fruit fly</name>
    <dbReference type="NCBI Taxonomy" id="103775"/>
    <lineage>
        <taxon>Eukaryota</taxon>
        <taxon>Metazoa</taxon>
        <taxon>Ecdysozoa</taxon>
        <taxon>Arthropoda</taxon>
        <taxon>Hexapoda</taxon>
        <taxon>Insecta</taxon>
        <taxon>Pterygota</taxon>
        <taxon>Neoptera</taxon>
        <taxon>Endopterygota</taxon>
        <taxon>Diptera</taxon>
        <taxon>Brachycera</taxon>
        <taxon>Muscomorpha</taxon>
        <taxon>Ephydroidea</taxon>
        <taxon>Drosophilidae</taxon>
        <taxon>Drosophila</taxon>
        <taxon>Sophophora</taxon>
    </lineage>
</organism>
<keyword evidence="4" id="KW-1185">Reference proteome</keyword>
<keyword evidence="1" id="KW-0732">Signal</keyword>
<dbReference type="InterPro" id="IPR016186">
    <property type="entry name" value="C-type_lectin-like/link_sf"/>
</dbReference>
<comment type="caution">
    <text evidence="3">The sequence shown here is derived from an EMBL/GenBank/DDBJ whole genome shotgun (WGS) entry which is preliminary data.</text>
</comment>
<dbReference type="InterPro" id="IPR001304">
    <property type="entry name" value="C-type_lectin-like"/>
</dbReference>
<dbReference type="AlphaFoldDB" id="A0A9Q0BPB7"/>
<dbReference type="SMART" id="SM00034">
    <property type="entry name" value="CLECT"/>
    <property type="match status" value="1"/>
</dbReference>
<name>A0A9Q0BPB7_9MUSC</name>
<proteinExistence type="predicted"/>
<dbReference type="FunFam" id="3.10.100.10:FF:000144">
    <property type="entry name" value="RE45003p"/>
    <property type="match status" value="1"/>
</dbReference>
<protein>
    <recommendedName>
        <fullName evidence="2">C-type lectin domain-containing protein</fullName>
    </recommendedName>
</protein>
<sequence>MLWPKLVCFAFVSLAFGQLEHVAADKTIAACPTNFTRVADKCLLIDDSWKNFYESDRHCRSINAGLLSLKNQTELNAINNWLAEVAPNQPEFWTSGNKLGEARNDYFWQSTGEQAVYLPWNTGQPTPASGDCLALLAHVSMSTGQVVMDPHRLTVKNCTQWAAHICQAPLQLFQTQLCLNTMPPGGQQLEELLRVGSPLPIHQRRTSEHQNQTELNAINNWLPLVAEYQLELWTSGNKLGQARGDYFWQSTGEQALYLPWNTGQPTPASGDCLTLLANYKHVHVEHS</sequence>
<feature type="chain" id="PRO_5040336915" description="C-type lectin domain-containing protein" evidence="1">
    <location>
        <begin position="18"/>
        <end position="287"/>
    </location>
</feature>
<dbReference type="Gene3D" id="3.10.100.10">
    <property type="entry name" value="Mannose-Binding Protein A, subunit A"/>
    <property type="match status" value="1"/>
</dbReference>